<accession>A0A1G2HQ40</accession>
<protein>
    <submittedName>
        <fullName evidence="1">Uncharacterized protein</fullName>
    </submittedName>
</protein>
<dbReference type="STRING" id="1802202.A2730_01555"/>
<dbReference type="Proteomes" id="UP000176855">
    <property type="component" value="Unassembled WGS sequence"/>
</dbReference>
<proteinExistence type="predicted"/>
<sequence>MTELNIFKIEYQWYEGDHGETLLAKAIAKEEFEKDIIKAKEFAESLIGKEVSKGEYLGKGYRVDCLPEYYEQIIWFLTKKKRYLICNFDERIRYFIDDSSDKKIEVTISEQKTERNKISRKRNGERTNR</sequence>
<comment type="caution">
    <text evidence="1">The sequence shown here is derived from an EMBL/GenBank/DDBJ whole genome shotgun (WGS) entry which is preliminary data.</text>
</comment>
<evidence type="ECO:0000313" key="2">
    <source>
        <dbReference type="Proteomes" id="UP000176855"/>
    </source>
</evidence>
<evidence type="ECO:0000313" key="1">
    <source>
        <dbReference type="EMBL" id="OGZ63988.1"/>
    </source>
</evidence>
<name>A0A1G2HQ40_9BACT</name>
<dbReference type="EMBL" id="MHOO01000010">
    <property type="protein sequence ID" value="OGZ63988.1"/>
    <property type="molecule type" value="Genomic_DNA"/>
</dbReference>
<dbReference type="AlphaFoldDB" id="A0A1G2HQ40"/>
<organism evidence="1 2">
    <name type="scientific">Candidatus Staskawiczbacteria bacterium RIFCSPHIGHO2_01_FULL_39_25</name>
    <dbReference type="NCBI Taxonomy" id="1802202"/>
    <lineage>
        <taxon>Bacteria</taxon>
        <taxon>Candidatus Staskawicziibacteriota</taxon>
    </lineage>
</organism>
<gene>
    <name evidence="1" type="ORF">A2730_01555</name>
</gene>
<reference evidence="1 2" key="1">
    <citation type="journal article" date="2016" name="Nat. Commun.">
        <title>Thousands of microbial genomes shed light on interconnected biogeochemical processes in an aquifer system.</title>
        <authorList>
            <person name="Anantharaman K."/>
            <person name="Brown C.T."/>
            <person name="Hug L.A."/>
            <person name="Sharon I."/>
            <person name="Castelle C.J."/>
            <person name="Probst A.J."/>
            <person name="Thomas B.C."/>
            <person name="Singh A."/>
            <person name="Wilkins M.J."/>
            <person name="Karaoz U."/>
            <person name="Brodie E.L."/>
            <person name="Williams K.H."/>
            <person name="Hubbard S.S."/>
            <person name="Banfield J.F."/>
        </authorList>
    </citation>
    <scope>NUCLEOTIDE SEQUENCE [LARGE SCALE GENOMIC DNA]</scope>
</reference>